<evidence type="ECO:0000313" key="6">
    <source>
        <dbReference type="Proteomes" id="UP000321272"/>
    </source>
</evidence>
<gene>
    <name evidence="5" type="ORF">FGL86_13665</name>
</gene>
<proteinExistence type="inferred from homology"/>
<dbReference type="AlphaFoldDB" id="A0A5B8SSD7"/>
<dbReference type="RefSeq" id="WP_147185093.1">
    <property type="nucleotide sequence ID" value="NZ_CP042382.1"/>
</dbReference>
<dbReference type="InterPro" id="IPR015797">
    <property type="entry name" value="NUDIX_hydrolase-like_dom_sf"/>
</dbReference>
<dbReference type="InterPro" id="IPR000086">
    <property type="entry name" value="NUDIX_hydrolase_dom"/>
</dbReference>
<name>A0A5B8SSD7_9GAMM</name>
<dbReference type="SUPFAM" id="SSF55811">
    <property type="entry name" value="Nudix"/>
    <property type="match status" value="1"/>
</dbReference>
<accession>A0A5B8SSD7</accession>
<dbReference type="PANTHER" id="PTHR43736:SF1">
    <property type="entry name" value="DIHYDRONEOPTERIN TRIPHOSPHATE DIPHOSPHATASE"/>
    <property type="match status" value="1"/>
</dbReference>
<dbReference type="Gene3D" id="3.90.79.10">
    <property type="entry name" value="Nucleoside Triphosphate Pyrophosphohydrolase"/>
    <property type="match status" value="1"/>
</dbReference>
<dbReference type="PROSITE" id="PS51462">
    <property type="entry name" value="NUDIX"/>
    <property type="match status" value="1"/>
</dbReference>
<dbReference type="InterPro" id="IPR020476">
    <property type="entry name" value="Nudix_hydrolase"/>
</dbReference>
<dbReference type="Pfam" id="PF00293">
    <property type="entry name" value="NUDIX"/>
    <property type="match status" value="1"/>
</dbReference>
<dbReference type="OrthoDB" id="9791228at2"/>
<protein>
    <submittedName>
        <fullName evidence="5">NUDIX domain-containing protein</fullName>
    </submittedName>
</protein>
<evidence type="ECO:0000259" key="4">
    <source>
        <dbReference type="PROSITE" id="PS51462"/>
    </source>
</evidence>
<dbReference type="InterPro" id="IPR020084">
    <property type="entry name" value="NUDIX_hydrolase_CS"/>
</dbReference>
<sequence length="160" mass="17381">MTGTGKKPVSPAVGVLALVARDDKVLLVCRGNAPRQGLWGFPGGKVKWGEQLRAAAVRELLEETGIEARPEAIVDVLETQEGSDIENPDFHYVLIAVYCRWLAGDPFAADDAQDAAWFSLEEIADLKDTAIAAVAPLARRILEEPSDLLKKREWQGMGGN</sequence>
<evidence type="ECO:0000256" key="1">
    <source>
        <dbReference type="ARBA" id="ARBA00001946"/>
    </source>
</evidence>
<reference evidence="5 6" key="1">
    <citation type="submission" date="2019-06" db="EMBL/GenBank/DDBJ databases">
        <title>Genome analyses of bacteria isolated from kimchi.</title>
        <authorList>
            <person name="Lee S."/>
            <person name="Ahn S."/>
            <person name="Roh S."/>
        </authorList>
    </citation>
    <scope>NUCLEOTIDE SEQUENCE [LARGE SCALE GENOMIC DNA]</scope>
    <source>
        <strain evidence="5 6">CBA4606</strain>
    </source>
</reference>
<keyword evidence="6" id="KW-1185">Reference proteome</keyword>
<feature type="domain" description="Nudix hydrolase" evidence="4">
    <location>
        <begin position="8"/>
        <end position="140"/>
    </location>
</feature>
<dbReference type="GO" id="GO:0016787">
    <property type="term" value="F:hydrolase activity"/>
    <property type="evidence" value="ECO:0007669"/>
    <property type="project" value="UniProtKB-KW"/>
</dbReference>
<dbReference type="KEGG" id="paur:FGL86_13665"/>
<dbReference type="EMBL" id="CP042382">
    <property type="protein sequence ID" value="QEA40022.1"/>
    <property type="molecule type" value="Genomic_DNA"/>
</dbReference>
<dbReference type="PRINTS" id="PR00502">
    <property type="entry name" value="NUDIXFAMILY"/>
</dbReference>
<evidence type="ECO:0000256" key="2">
    <source>
        <dbReference type="ARBA" id="ARBA00022801"/>
    </source>
</evidence>
<comment type="cofactor">
    <cofactor evidence="1">
        <name>Mg(2+)</name>
        <dbReference type="ChEBI" id="CHEBI:18420"/>
    </cofactor>
</comment>
<dbReference type="Proteomes" id="UP000321272">
    <property type="component" value="Chromosome"/>
</dbReference>
<evidence type="ECO:0000313" key="5">
    <source>
        <dbReference type="EMBL" id="QEA40022.1"/>
    </source>
</evidence>
<organism evidence="5 6">
    <name type="scientific">Pistricoccus aurantiacus</name>
    <dbReference type="NCBI Taxonomy" id="1883414"/>
    <lineage>
        <taxon>Bacteria</taxon>
        <taxon>Pseudomonadati</taxon>
        <taxon>Pseudomonadota</taxon>
        <taxon>Gammaproteobacteria</taxon>
        <taxon>Oceanospirillales</taxon>
        <taxon>Halomonadaceae</taxon>
        <taxon>Pistricoccus</taxon>
    </lineage>
</organism>
<dbReference type="PANTHER" id="PTHR43736">
    <property type="entry name" value="ADP-RIBOSE PYROPHOSPHATASE"/>
    <property type="match status" value="1"/>
</dbReference>
<evidence type="ECO:0000256" key="3">
    <source>
        <dbReference type="RuleBase" id="RU003476"/>
    </source>
</evidence>
<comment type="similarity">
    <text evidence="3">Belongs to the Nudix hydrolase family.</text>
</comment>
<dbReference type="PROSITE" id="PS00893">
    <property type="entry name" value="NUDIX_BOX"/>
    <property type="match status" value="1"/>
</dbReference>
<keyword evidence="2 3" id="KW-0378">Hydrolase</keyword>
<dbReference type="CDD" id="cd04673">
    <property type="entry name" value="NUDIX_ADPRase"/>
    <property type="match status" value="1"/>
</dbReference>